<evidence type="ECO:0000256" key="1">
    <source>
        <dbReference type="SAM" id="MobiDB-lite"/>
    </source>
</evidence>
<dbReference type="OrthoDB" id="9221867at2759"/>
<reference evidence="2 3" key="1">
    <citation type="submission" date="2018-07" db="EMBL/GenBank/DDBJ databases">
        <title>A high quality draft genome assembly of the barn swallow (H. rustica rustica).</title>
        <authorList>
            <person name="Formenti G."/>
            <person name="Chiara M."/>
            <person name="Poveda L."/>
            <person name="Francoijs K.-J."/>
            <person name="Bonisoli-Alquati A."/>
            <person name="Canova L."/>
            <person name="Gianfranceschi L."/>
            <person name="Horner D.S."/>
            <person name="Saino N."/>
        </authorList>
    </citation>
    <scope>NUCLEOTIDE SEQUENCE [LARGE SCALE GENOMIC DNA]</scope>
    <source>
        <strain evidence="2">Chelidonia</strain>
        <tissue evidence="2">Blood</tissue>
    </source>
</reference>
<dbReference type="Proteomes" id="UP000269221">
    <property type="component" value="Unassembled WGS sequence"/>
</dbReference>
<gene>
    <name evidence="2" type="ORF">DUI87_03771</name>
</gene>
<evidence type="ECO:0000313" key="3">
    <source>
        <dbReference type="Proteomes" id="UP000269221"/>
    </source>
</evidence>
<dbReference type="STRING" id="333673.A0A3M0LJA8"/>
<dbReference type="EMBL" id="QRBI01000095">
    <property type="protein sequence ID" value="RMC19167.1"/>
    <property type="molecule type" value="Genomic_DNA"/>
</dbReference>
<keyword evidence="3" id="KW-1185">Reference proteome</keyword>
<feature type="compositionally biased region" description="Basic and acidic residues" evidence="1">
    <location>
        <begin position="1"/>
        <end position="11"/>
    </location>
</feature>
<dbReference type="AlphaFoldDB" id="A0A3M0LJA8"/>
<organism evidence="2 3">
    <name type="scientific">Hirundo rustica rustica</name>
    <dbReference type="NCBI Taxonomy" id="333673"/>
    <lineage>
        <taxon>Eukaryota</taxon>
        <taxon>Metazoa</taxon>
        <taxon>Chordata</taxon>
        <taxon>Craniata</taxon>
        <taxon>Vertebrata</taxon>
        <taxon>Euteleostomi</taxon>
        <taxon>Archelosauria</taxon>
        <taxon>Archosauria</taxon>
        <taxon>Dinosauria</taxon>
        <taxon>Saurischia</taxon>
        <taxon>Theropoda</taxon>
        <taxon>Coelurosauria</taxon>
        <taxon>Aves</taxon>
        <taxon>Neognathae</taxon>
        <taxon>Neoaves</taxon>
        <taxon>Telluraves</taxon>
        <taxon>Australaves</taxon>
        <taxon>Passeriformes</taxon>
        <taxon>Sylvioidea</taxon>
        <taxon>Hirundinidae</taxon>
        <taxon>Hirundo</taxon>
    </lineage>
</organism>
<proteinExistence type="predicted"/>
<comment type="caution">
    <text evidence="2">The sequence shown here is derived from an EMBL/GenBank/DDBJ whole genome shotgun (WGS) entry which is preliminary data.</text>
</comment>
<accession>A0A3M0LJA8</accession>
<sequence>MGREELSEIRQEQMQGPVLGKNNPRHQLESCSRKKDLGFLVDNKLSMSQQCVLVAKKANAVLGCIRKNIDSRTRWVILSFYSAQVKHIWSAVSSSGLLRTRETCSSWSKSSRT</sequence>
<name>A0A3M0LJA8_HIRRU</name>
<evidence type="ECO:0000313" key="2">
    <source>
        <dbReference type="EMBL" id="RMC19167.1"/>
    </source>
</evidence>
<dbReference type="PANTHER" id="PTHR33332">
    <property type="entry name" value="REVERSE TRANSCRIPTASE DOMAIN-CONTAINING PROTEIN"/>
    <property type="match status" value="1"/>
</dbReference>
<protein>
    <submittedName>
        <fullName evidence="2">Uncharacterized protein</fullName>
    </submittedName>
</protein>
<feature type="region of interest" description="Disordered" evidence="1">
    <location>
        <begin position="1"/>
        <end position="25"/>
    </location>
</feature>